<evidence type="ECO:0000313" key="2">
    <source>
        <dbReference type="Proteomes" id="UP000245626"/>
    </source>
</evidence>
<name>A0ACD0P4A5_9BASI</name>
<dbReference type="Proteomes" id="UP000245626">
    <property type="component" value="Unassembled WGS sequence"/>
</dbReference>
<feature type="non-terminal residue" evidence="1">
    <location>
        <position position="326"/>
    </location>
</feature>
<gene>
    <name evidence="1" type="ORF">IE53DRAFT_307500</name>
</gene>
<dbReference type="EMBL" id="KZ819749">
    <property type="protein sequence ID" value="PWN52945.1"/>
    <property type="molecule type" value="Genomic_DNA"/>
</dbReference>
<feature type="non-terminal residue" evidence="1">
    <location>
        <position position="1"/>
    </location>
</feature>
<evidence type="ECO:0000313" key="1">
    <source>
        <dbReference type="EMBL" id="PWN52945.1"/>
    </source>
</evidence>
<reference evidence="1 2" key="1">
    <citation type="journal article" date="2018" name="Mol. Biol. Evol.">
        <title>Broad Genomic Sampling Reveals a Smut Pathogenic Ancestry of the Fungal Clade Ustilaginomycotina.</title>
        <authorList>
            <person name="Kijpornyongpan T."/>
            <person name="Mondo S.J."/>
            <person name="Barry K."/>
            <person name="Sandor L."/>
            <person name="Lee J."/>
            <person name="Lipzen A."/>
            <person name="Pangilinan J."/>
            <person name="LaButti K."/>
            <person name="Hainaut M."/>
            <person name="Henrissat B."/>
            <person name="Grigoriev I.V."/>
            <person name="Spatafora J.W."/>
            <person name="Aime M.C."/>
        </authorList>
    </citation>
    <scope>NUCLEOTIDE SEQUENCE [LARGE SCALE GENOMIC DNA]</scope>
    <source>
        <strain evidence="1 2">SA 807</strain>
    </source>
</reference>
<keyword evidence="1" id="KW-0378">Hydrolase</keyword>
<keyword evidence="2" id="KW-1185">Reference proteome</keyword>
<protein>
    <submittedName>
        <fullName evidence="1">P-loop containing nucleoside triphosphate hydrolase protein</fullName>
    </submittedName>
</protein>
<sequence length="326" mass="35473">DATITGRKDSSVKAYIKELRKVLENADVLLEVLDARDPIGCRSFETERAAMRAGKKVVLILNKIDLVPKSNVEAWLKHLRHDFPTLAFKASTQSQRSNLSQGASSFSTSSNNQNKGKDTISSGSEALGAGALLQLIKNYSRNLNIKTSVTVGIFGAPNVGKSSLVNSLKRARVCSVASTPGHTKVVQGVMLDKSVRLLDCPGIVFSDPAASSLKPTSMETDEERLRRQSALLRNVVKVELVEDPVTPVEAILARVKVEELCQIYGIGAFKAGDAQDFLMRVALQRGRIGRGGKLDLEGTARIILHDWNVGRIKYFTEPPALHRSAV</sequence>
<accession>A0ACD0P4A5</accession>
<organism evidence="1 2">
    <name type="scientific">Violaceomyces palustris</name>
    <dbReference type="NCBI Taxonomy" id="1673888"/>
    <lineage>
        <taxon>Eukaryota</taxon>
        <taxon>Fungi</taxon>
        <taxon>Dikarya</taxon>
        <taxon>Basidiomycota</taxon>
        <taxon>Ustilaginomycotina</taxon>
        <taxon>Ustilaginomycetes</taxon>
        <taxon>Violaceomycetales</taxon>
        <taxon>Violaceomycetaceae</taxon>
        <taxon>Violaceomyces</taxon>
    </lineage>
</organism>
<proteinExistence type="predicted"/>